<feature type="chain" id="PRO_5047460111" evidence="1">
    <location>
        <begin position="28"/>
        <end position="142"/>
    </location>
</feature>
<protein>
    <submittedName>
        <fullName evidence="3">Lysozyme inhibitor LprI family protein</fullName>
    </submittedName>
</protein>
<dbReference type="InterPro" id="IPR009739">
    <property type="entry name" value="LprI-like_N"/>
</dbReference>
<evidence type="ECO:0000313" key="4">
    <source>
        <dbReference type="Proteomes" id="UP001595596"/>
    </source>
</evidence>
<comment type="caution">
    <text evidence="3">The sequence shown here is derived from an EMBL/GenBank/DDBJ whole genome shotgun (WGS) entry which is preliminary data.</text>
</comment>
<dbReference type="Pfam" id="PF07007">
    <property type="entry name" value="LprI"/>
    <property type="match status" value="1"/>
</dbReference>
<keyword evidence="1" id="KW-0732">Signal</keyword>
<dbReference type="RefSeq" id="WP_379030231.1">
    <property type="nucleotide sequence ID" value="NZ_JBHRXE010000026.1"/>
</dbReference>
<evidence type="ECO:0000313" key="3">
    <source>
        <dbReference type="EMBL" id="MFC3569907.1"/>
    </source>
</evidence>
<reference evidence="4" key="1">
    <citation type="journal article" date="2019" name="Int. J. Syst. Evol. Microbiol.">
        <title>The Global Catalogue of Microorganisms (GCM) 10K type strain sequencing project: providing services to taxonomists for standard genome sequencing and annotation.</title>
        <authorList>
            <consortium name="The Broad Institute Genomics Platform"/>
            <consortium name="The Broad Institute Genome Sequencing Center for Infectious Disease"/>
            <person name="Wu L."/>
            <person name="Ma J."/>
        </authorList>
    </citation>
    <scope>NUCLEOTIDE SEQUENCE [LARGE SCALE GENOMIC DNA]</scope>
    <source>
        <strain evidence="4">VKM B-3226</strain>
    </source>
</reference>
<dbReference type="Proteomes" id="UP001595596">
    <property type="component" value="Unassembled WGS sequence"/>
</dbReference>
<proteinExistence type="predicted"/>
<accession>A0ABV7S2B1</accession>
<dbReference type="PANTHER" id="PTHR39176">
    <property type="entry name" value="PERIPLASMIC PROTEIN-RELATED"/>
    <property type="match status" value="1"/>
</dbReference>
<evidence type="ECO:0000259" key="2">
    <source>
        <dbReference type="Pfam" id="PF07007"/>
    </source>
</evidence>
<keyword evidence="4" id="KW-1185">Reference proteome</keyword>
<dbReference type="EMBL" id="JBHRXE010000026">
    <property type="protein sequence ID" value="MFC3569907.1"/>
    <property type="molecule type" value="Genomic_DNA"/>
</dbReference>
<gene>
    <name evidence="3" type="ORF">ACFOMP_10645</name>
</gene>
<evidence type="ECO:0000256" key="1">
    <source>
        <dbReference type="SAM" id="SignalP"/>
    </source>
</evidence>
<feature type="domain" description="Lysozyme inhibitor LprI-like N-terminal" evidence="2">
    <location>
        <begin position="30"/>
        <end position="123"/>
    </location>
</feature>
<dbReference type="PANTHER" id="PTHR39176:SF1">
    <property type="entry name" value="PERIPLASMIC PROTEIN"/>
    <property type="match status" value="1"/>
</dbReference>
<sequence>MKKVEASMKHIVLAALFCTLSLSAAQADQCMDKAVDQASMNRCAAQAYEKSDADLNRYFHEIRQRLADDVDARHLLRDSQRAWITFRDAECAFAASAATGGSVYPMAHDLCLADLTQKRAHELRQYLECEEGDMTCPVPFSG</sequence>
<dbReference type="Gene3D" id="1.20.1270.180">
    <property type="match status" value="1"/>
</dbReference>
<organism evidence="3 4">
    <name type="scientific">Paracoccus simplex</name>
    <dbReference type="NCBI Taxonomy" id="2086346"/>
    <lineage>
        <taxon>Bacteria</taxon>
        <taxon>Pseudomonadati</taxon>
        <taxon>Pseudomonadota</taxon>
        <taxon>Alphaproteobacteria</taxon>
        <taxon>Rhodobacterales</taxon>
        <taxon>Paracoccaceae</taxon>
        <taxon>Paracoccus</taxon>
    </lineage>
</organism>
<feature type="signal peptide" evidence="1">
    <location>
        <begin position="1"/>
        <end position="27"/>
    </location>
</feature>
<name>A0ABV7S2B1_9RHOB</name>